<dbReference type="PANTHER" id="PTHR34298">
    <property type="entry name" value="SEGREGATION AND CONDENSATION PROTEIN B"/>
    <property type="match status" value="1"/>
</dbReference>
<dbReference type="GO" id="GO:0051304">
    <property type="term" value="P:chromosome separation"/>
    <property type="evidence" value="ECO:0007669"/>
    <property type="project" value="InterPro"/>
</dbReference>
<evidence type="ECO:0000256" key="3">
    <source>
        <dbReference type="ARBA" id="ARBA00022829"/>
    </source>
</evidence>
<sequence length="183" mass="21134">MNLDKQIEAILFFKGEAMSYKKLASILNVKEDDIKTSLEELKIKLEDRGIRLIFKDDKVMLATGPEAHEIIESLKKEELSKDLGKASLETLSIVLYRGPVRKSEIDYIRGVNSATILRNLLVRGLVERKTDENNQRSFFYLPTFELLSYLGISELKELPEYEQTQKEIEDNQIQAQQKGFESF</sequence>
<dbReference type="SUPFAM" id="SSF46785">
    <property type="entry name" value="Winged helix' DNA-binding domain"/>
    <property type="match status" value="2"/>
</dbReference>
<dbReference type="AlphaFoldDB" id="A0A1F5EJA7"/>
<evidence type="ECO:0000256" key="1">
    <source>
        <dbReference type="ARBA" id="ARBA00022490"/>
    </source>
</evidence>
<organism evidence="5 6">
    <name type="scientific">Candidatus Campbellbacteria bacterium RIFOXYC2_FULL_35_25</name>
    <dbReference type="NCBI Taxonomy" id="1797582"/>
    <lineage>
        <taxon>Bacteria</taxon>
        <taxon>Candidatus Campbelliibacteriota</taxon>
    </lineage>
</organism>
<proteinExistence type="predicted"/>
<name>A0A1F5EJA7_9BACT</name>
<dbReference type="Gene3D" id="1.10.10.10">
    <property type="entry name" value="Winged helix-like DNA-binding domain superfamily/Winged helix DNA-binding domain"/>
    <property type="match status" value="2"/>
</dbReference>
<dbReference type="EMBL" id="MFAE01000005">
    <property type="protein sequence ID" value="OGD67471.1"/>
    <property type="molecule type" value="Genomic_DNA"/>
</dbReference>
<gene>
    <name evidence="5" type="ORF">A2442_03135</name>
</gene>
<dbReference type="NCBIfam" id="TIGR00281">
    <property type="entry name" value="SMC-Scp complex subunit ScpB"/>
    <property type="match status" value="1"/>
</dbReference>
<reference evidence="5 6" key="1">
    <citation type="journal article" date="2016" name="Nat. Commun.">
        <title>Thousands of microbial genomes shed light on interconnected biogeochemical processes in an aquifer system.</title>
        <authorList>
            <person name="Anantharaman K."/>
            <person name="Brown C.T."/>
            <person name="Hug L.A."/>
            <person name="Sharon I."/>
            <person name="Castelle C.J."/>
            <person name="Probst A.J."/>
            <person name="Thomas B.C."/>
            <person name="Singh A."/>
            <person name="Wilkins M.J."/>
            <person name="Karaoz U."/>
            <person name="Brodie E.L."/>
            <person name="Williams K.H."/>
            <person name="Hubbard S.S."/>
            <person name="Banfield J.F."/>
        </authorList>
    </citation>
    <scope>NUCLEOTIDE SEQUENCE [LARGE SCALE GENOMIC DNA]</scope>
</reference>
<evidence type="ECO:0000313" key="6">
    <source>
        <dbReference type="Proteomes" id="UP000179003"/>
    </source>
</evidence>
<evidence type="ECO:0000256" key="4">
    <source>
        <dbReference type="ARBA" id="ARBA00023306"/>
    </source>
</evidence>
<dbReference type="InterPro" id="IPR005234">
    <property type="entry name" value="ScpB_csome_segregation"/>
</dbReference>
<evidence type="ECO:0000256" key="2">
    <source>
        <dbReference type="ARBA" id="ARBA00022618"/>
    </source>
</evidence>
<dbReference type="STRING" id="1797582.A2442_03135"/>
<keyword evidence="2" id="KW-0132">Cell division</keyword>
<keyword evidence="4" id="KW-0131">Cell cycle</keyword>
<dbReference type="Pfam" id="PF04079">
    <property type="entry name" value="SMC_ScpB"/>
    <property type="match status" value="1"/>
</dbReference>
<protein>
    <submittedName>
        <fullName evidence="5">SMC-Scp complex subunit ScpB</fullName>
    </submittedName>
</protein>
<keyword evidence="1" id="KW-0963">Cytoplasm</keyword>
<dbReference type="PANTHER" id="PTHR34298:SF2">
    <property type="entry name" value="SEGREGATION AND CONDENSATION PROTEIN B"/>
    <property type="match status" value="1"/>
</dbReference>
<dbReference type="InterPro" id="IPR036388">
    <property type="entry name" value="WH-like_DNA-bd_sf"/>
</dbReference>
<accession>A0A1F5EJA7</accession>
<dbReference type="GO" id="GO:0051301">
    <property type="term" value="P:cell division"/>
    <property type="evidence" value="ECO:0007669"/>
    <property type="project" value="UniProtKB-KW"/>
</dbReference>
<evidence type="ECO:0000313" key="5">
    <source>
        <dbReference type="EMBL" id="OGD67471.1"/>
    </source>
</evidence>
<keyword evidence="3" id="KW-0159">Chromosome partition</keyword>
<dbReference type="Proteomes" id="UP000179003">
    <property type="component" value="Unassembled WGS sequence"/>
</dbReference>
<comment type="caution">
    <text evidence="5">The sequence shown here is derived from an EMBL/GenBank/DDBJ whole genome shotgun (WGS) entry which is preliminary data.</text>
</comment>
<dbReference type="InterPro" id="IPR036390">
    <property type="entry name" value="WH_DNA-bd_sf"/>
</dbReference>